<organism evidence="8 9">
    <name type="scientific">Neocallimastix californiae</name>
    <dbReference type="NCBI Taxonomy" id="1754190"/>
    <lineage>
        <taxon>Eukaryota</taxon>
        <taxon>Fungi</taxon>
        <taxon>Fungi incertae sedis</taxon>
        <taxon>Chytridiomycota</taxon>
        <taxon>Chytridiomycota incertae sedis</taxon>
        <taxon>Neocallimastigomycetes</taxon>
        <taxon>Neocallimastigales</taxon>
        <taxon>Neocallimastigaceae</taxon>
        <taxon>Neocallimastix</taxon>
    </lineage>
</organism>
<comment type="caution">
    <text evidence="8">The sequence shown here is derived from an EMBL/GenBank/DDBJ whole genome shotgun (WGS) entry which is preliminary data.</text>
</comment>
<dbReference type="PANTHER" id="PTHR21490">
    <property type="entry name" value="ENKURIN-RELATED"/>
    <property type="match status" value="1"/>
</dbReference>
<dbReference type="PROSITE" id="PS51665">
    <property type="entry name" value="ENKURIN"/>
    <property type="match status" value="1"/>
</dbReference>
<dbReference type="InterPro" id="IPR027012">
    <property type="entry name" value="Enkurin_dom"/>
</dbReference>
<dbReference type="InterPro" id="IPR052102">
    <property type="entry name" value="Enkurin_domain-protein"/>
</dbReference>
<keyword evidence="9" id="KW-1185">Reference proteome</keyword>
<evidence type="ECO:0000313" key="8">
    <source>
        <dbReference type="EMBL" id="ORY16505.1"/>
    </source>
</evidence>
<evidence type="ECO:0000256" key="4">
    <source>
        <dbReference type="ARBA" id="ARBA00023212"/>
    </source>
</evidence>
<dbReference type="GO" id="GO:0005929">
    <property type="term" value="C:cilium"/>
    <property type="evidence" value="ECO:0007669"/>
    <property type="project" value="UniProtKB-SubCell"/>
</dbReference>
<evidence type="ECO:0000256" key="3">
    <source>
        <dbReference type="ARBA" id="ARBA00022490"/>
    </source>
</evidence>
<keyword evidence="5" id="KW-0966">Cell projection</keyword>
<feature type="coiled-coil region" evidence="6">
    <location>
        <begin position="212"/>
        <end position="239"/>
    </location>
</feature>
<keyword evidence="6" id="KW-0175">Coiled coil</keyword>
<proteinExistence type="predicted"/>
<dbReference type="AlphaFoldDB" id="A0A1Y2A3C5"/>
<gene>
    <name evidence="8" type="ORF">LY90DRAFT_677437</name>
</gene>
<comment type="subcellular location">
    <subcellularLocation>
        <location evidence="1">Cell projection</location>
        <location evidence="1">Cilium</location>
    </subcellularLocation>
    <subcellularLocation>
        <location evidence="2">Cytoplasm</location>
        <location evidence="2">Cytoskeleton</location>
    </subcellularLocation>
</comment>
<dbReference type="OrthoDB" id="2123594at2759"/>
<dbReference type="GO" id="GO:0005856">
    <property type="term" value="C:cytoskeleton"/>
    <property type="evidence" value="ECO:0007669"/>
    <property type="project" value="UniProtKB-SubCell"/>
</dbReference>
<feature type="domain" description="Enkurin" evidence="7">
    <location>
        <begin position="218"/>
        <end position="310"/>
    </location>
</feature>
<reference evidence="8 9" key="1">
    <citation type="submission" date="2016-08" db="EMBL/GenBank/DDBJ databases">
        <title>A Parts List for Fungal Cellulosomes Revealed by Comparative Genomics.</title>
        <authorList>
            <consortium name="DOE Joint Genome Institute"/>
            <person name="Haitjema C.H."/>
            <person name="Gilmore S.P."/>
            <person name="Henske J.K."/>
            <person name="Solomon K.V."/>
            <person name="De Groot R."/>
            <person name="Kuo A."/>
            <person name="Mondo S.J."/>
            <person name="Salamov A.A."/>
            <person name="Labutti K."/>
            <person name="Zhao Z."/>
            <person name="Chiniquy J."/>
            <person name="Barry K."/>
            <person name="Brewer H.M."/>
            <person name="Purvine S.O."/>
            <person name="Wright A.T."/>
            <person name="Boxma B."/>
            <person name="Van Alen T."/>
            <person name="Hackstein J.H."/>
            <person name="Baker S.E."/>
            <person name="Grigoriev I.V."/>
            <person name="O'Malley M.A."/>
        </authorList>
    </citation>
    <scope>NUCLEOTIDE SEQUENCE [LARGE SCALE GENOMIC DNA]</scope>
    <source>
        <strain evidence="8 9">G1</strain>
    </source>
</reference>
<accession>A0A1Y2A3C5</accession>
<evidence type="ECO:0000313" key="9">
    <source>
        <dbReference type="Proteomes" id="UP000193920"/>
    </source>
</evidence>
<dbReference type="Proteomes" id="UP000193920">
    <property type="component" value="Unassembled WGS sequence"/>
</dbReference>
<evidence type="ECO:0000256" key="2">
    <source>
        <dbReference type="ARBA" id="ARBA00004245"/>
    </source>
</evidence>
<evidence type="ECO:0000259" key="7">
    <source>
        <dbReference type="PROSITE" id="PS51665"/>
    </source>
</evidence>
<evidence type="ECO:0000256" key="1">
    <source>
        <dbReference type="ARBA" id="ARBA00004138"/>
    </source>
</evidence>
<keyword evidence="4" id="KW-0206">Cytoskeleton</keyword>
<protein>
    <recommendedName>
        <fullName evidence="7">Enkurin domain-containing protein</fullName>
    </recommendedName>
</protein>
<dbReference type="EMBL" id="MCOG01000332">
    <property type="protein sequence ID" value="ORY16505.1"/>
    <property type="molecule type" value="Genomic_DNA"/>
</dbReference>
<dbReference type="PANTHER" id="PTHR21490:SF0">
    <property type="entry name" value="ENKURIN"/>
    <property type="match status" value="1"/>
</dbReference>
<dbReference type="STRING" id="1754190.A0A1Y2A3C5"/>
<sequence length="317" mass="36381">MVAISVATFPTRGPFLRDPIVSEVKTGKDKKLVYIQGQKTTIPPVNPQNETVYTLSDISTSGCAYLNYPFNDSIGSTNDITHKTNGKIRRGLYRSIYANKVKAEEQKNHNPISNGIYGLPKGKGKKEIPSNYLKKGDGDKIKYHVKPQESSRLFMKPPLPIEIPIIPKPNNKNYITINALDAIHSTPRNVKPPARYYVNKKDYGRNPNYLNKRMTELEQQRLEKEKEEVRSEFERNQKRIGHLVCIPSAQKESILQGLKDNYQALHNQYQKMSLIADTVPKIIKKTNMEKQLKQYEKDIQKFEFPNIYVDLSSSQIK</sequence>
<dbReference type="GO" id="GO:0005516">
    <property type="term" value="F:calmodulin binding"/>
    <property type="evidence" value="ECO:0007669"/>
    <property type="project" value="TreeGrafter"/>
</dbReference>
<evidence type="ECO:0000256" key="6">
    <source>
        <dbReference type="SAM" id="Coils"/>
    </source>
</evidence>
<evidence type="ECO:0000256" key="5">
    <source>
        <dbReference type="ARBA" id="ARBA00023273"/>
    </source>
</evidence>
<dbReference type="Pfam" id="PF13864">
    <property type="entry name" value="Enkurin"/>
    <property type="match status" value="1"/>
</dbReference>
<keyword evidence="3" id="KW-0963">Cytoplasm</keyword>
<name>A0A1Y2A3C5_9FUNG</name>